<dbReference type="EMBL" id="CAJPEV010000505">
    <property type="protein sequence ID" value="CAG0885929.1"/>
    <property type="molecule type" value="Genomic_DNA"/>
</dbReference>
<dbReference type="FunFam" id="3.50.50.60:FF:000002">
    <property type="entry name" value="tRNA uridine 5-carboxymethylaminomethyl modification enzyme MnmG"/>
    <property type="match status" value="1"/>
</dbReference>
<dbReference type="InterPro" id="IPR047001">
    <property type="entry name" value="MnmG_C_subdom"/>
</dbReference>
<dbReference type="EMBL" id="LR900022">
    <property type="protein sequence ID" value="CAD7243818.1"/>
    <property type="molecule type" value="Genomic_DNA"/>
</dbReference>
<dbReference type="GO" id="GO:0030488">
    <property type="term" value="P:tRNA methylation"/>
    <property type="evidence" value="ECO:0007669"/>
    <property type="project" value="TreeGrafter"/>
</dbReference>
<dbReference type="InterPro" id="IPR002218">
    <property type="entry name" value="MnmG-rel"/>
</dbReference>
<dbReference type="Pfam" id="PF21680">
    <property type="entry name" value="GIDA_C_1st"/>
    <property type="match status" value="1"/>
</dbReference>
<dbReference type="PRINTS" id="PR00411">
    <property type="entry name" value="PNDRDTASEI"/>
</dbReference>
<protein>
    <recommendedName>
        <fullName evidence="5">tRNA uridine 5-carboxymethylaminomethyl modification enzyme C-terminal subdomain domain-containing protein</fullName>
    </recommendedName>
</protein>
<dbReference type="PANTHER" id="PTHR11806">
    <property type="entry name" value="GLUCOSE INHIBITED DIVISION PROTEIN A"/>
    <property type="match status" value="1"/>
</dbReference>
<dbReference type="GO" id="GO:0070899">
    <property type="term" value="P:mitochondrial tRNA wobble uridine modification"/>
    <property type="evidence" value="ECO:0007669"/>
    <property type="project" value="UniProtKB-ARBA"/>
</dbReference>
<comment type="cofactor">
    <cofactor evidence="1">
        <name>FAD</name>
        <dbReference type="ChEBI" id="CHEBI:57692"/>
    </cofactor>
</comment>
<dbReference type="Proteomes" id="UP000677054">
    <property type="component" value="Unassembled WGS sequence"/>
</dbReference>
<dbReference type="Gene3D" id="3.50.50.60">
    <property type="entry name" value="FAD/NAD(P)-binding domain"/>
    <property type="match status" value="2"/>
</dbReference>
<evidence type="ECO:0000256" key="4">
    <source>
        <dbReference type="ARBA" id="ARBA00022827"/>
    </source>
</evidence>
<dbReference type="GO" id="GO:0005829">
    <property type="term" value="C:cytosol"/>
    <property type="evidence" value="ECO:0007669"/>
    <property type="project" value="TreeGrafter"/>
</dbReference>
<organism evidence="6">
    <name type="scientific">Darwinula stevensoni</name>
    <dbReference type="NCBI Taxonomy" id="69355"/>
    <lineage>
        <taxon>Eukaryota</taxon>
        <taxon>Metazoa</taxon>
        <taxon>Ecdysozoa</taxon>
        <taxon>Arthropoda</taxon>
        <taxon>Crustacea</taxon>
        <taxon>Oligostraca</taxon>
        <taxon>Ostracoda</taxon>
        <taxon>Podocopa</taxon>
        <taxon>Podocopida</taxon>
        <taxon>Darwinulocopina</taxon>
        <taxon>Darwinuloidea</taxon>
        <taxon>Darwinulidae</taxon>
        <taxon>Darwinula</taxon>
    </lineage>
</organism>
<dbReference type="Gene3D" id="1.10.150.570">
    <property type="entry name" value="GidA associated domain, C-terminal subdomain"/>
    <property type="match status" value="1"/>
</dbReference>
<dbReference type="FunFam" id="3.50.50.60:FF:000082">
    <property type="entry name" value="protein MTO1 homolog, mitochondrial isoform X1"/>
    <property type="match status" value="1"/>
</dbReference>
<dbReference type="InterPro" id="IPR036188">
    <property type="entry name" value="FAD/NAD-bd_sf"/>
</dbReference>
<name>A0A7R8X4E0_9CRUS</name>
<dbReference type="Pfam" id="PF13932">
    <property type="entry name" value="SAM_GIDA_C"/>
    <property type="match status" value="1"/>
</dbReference>
<evidence type="ECO:0000259" key="5">
    <source>
        <dbReference type="SMART" id="SM01228"/>
    </source>
</evidence>
<dbReference type="InterPro" id="IPR049312">
    <property type="entry name" value="GIDA_C_N"/>
</dbReference>
<sequence>MKRSARLISTVAEGLKPQFDVIVVGGGHAGAEASAAAARIGARTLLLTHRFSSIGEMSCNPSFGGIGKGHLLKEVDALDGIAPRACDMAGIHYKMLNRRKGPAVWGPRAQMDRQLFKAQVQRILKAQPGLEIQEAEVTDILVEPDVTKASPVCAGVVLASGEVIRSMSVVLATGTFLDAELHLGLNIRPGGRIGDKAATALATTLRQLGFLTARLKTGTPPRIDGSTVNWKKTKVHPPDYPATPFSFLNSRVAIRDEEQLDCHMTWTTEEVEHIVRDSIHLNCHVKEEVSGPRYCPSIESKVLRFGGRRHQVWLEPEGFCCREVYPQGLSCTMPEDYQVQLIRSIPGLETAKLLRPGYGVEYEHVDPLELSGTLETRRLPCLFLAGQVNGTTGYEEAAAQGIIAGANAALKVLEQGELRVSRSEGYVGVMVDDLTTLGTPEPYRMFTSRAEFRVSLRPDNADLRLTRKGHRLGLVSEERYKKLCETEKSLKDMTETLKGISLPLQTWYRRLHRNPPPESSQNAKLHAHKSAWEMLAHWGLDDLAQAIPDLKDKLDPDPQLLFRIQVEGTYEWIIETQKEALCEVQENEALRLPMDLDYRSLNLSLSAEAREKLSTAKPASIGAACRIPGVTPAAILNLLRYVQCSGQIPCKSF</sequence>
<dbReference type="InterPro" id="IPR026904">
    <property type="entry name" value="MnmG_C"/>
</dbReference>
<dbReference type="InterPro" id="IPR044920">
    <property type="entry name" value="MnmG_C_subdom_sf"/>
</dbReference>
<keyword evidence="4" id="KW-0274">FAD</keyword>
<accession>A0A7R8X4E0</accession>
<dbReference type="SMART" id="SM01228">
    <property type="entry name" value="GIDA_assoc_3"/>
    <property type="match status" value="1"/>
</dbReference>
<dbReference type="PROSITE" id="PS01281">
    <property type="entry name" value="GIDA_2"/>
    <property type="match status" value="1"/>
</dbReference>
<dbReference type="GO" id="GO:0050660">
    <property type="term" value="F:flavin adenine dinucleotide binding"/>
    <property type="evidence" value="ECO:0007669"/>
    <property type="project" value="InterPro"/>
</dbReference>
<dbReference type="InterPro" id="IPR004416">
    <property type="entry name" value="MnmG"/>
</dbReference>
<dbReference type="PROSITE" id="PS01280">
    <property type="entry name" value="GIDA_1"/>
    <property type="match status" value="1"/>
</dbReference>
<gene>
    <name evidence="6" type="ORF">DSTB1V02_LOCUS3729</name>
</gene>
<evidence type="ECO:0000313" key="6">
    <source>
        <dbReference type="EMBL" id="CAD7243818.1"/>
    </source>
</evidence>
<evidence type="ECO:0000256" key="3">
    <source>
        <dbReference type="ARBA" id="ARBA00022630"/>
    </source>
</evidence>
<dbReference type="FunFam" id="1.10.150.570:FF:000001">
    <property type="entry name" value="tRNA uridine 5-carboxymethylaminomethyl modification enzyme MnmG"/>
    <property type="match status" value="1"/>
</dbReference>
<dbReference type="GO" id="GO:0005739">
    <property type="term" value="C:mitochondrion"/>
    <property type="evidence" value="ECO:0007669"/>
    <property type="project" value="GOC"/>
</dbReference>
<evidence type="ECO:0000256" key="1">
    <source>
        <dbReference type="ARBA" id="ARBA00001974"/>
    </source>
</evidence>
<dbReference type="InterPro" id="IPR040131">
    <property type="entry name" value="MnmG_N"/>
</dbReference>
<keyword evidence="7" id="KW-1185">Reference proteome</keyword>
<keyword evidence="3" id="KW-0285">Flavoprotein</keyword>
<dbReference type="SUPFAM" id="SSF51905">
    <property type="entry name" value="FAD/NAD(P)-binding domain"/>
    <property type="match status" value="1"/>
</dbReference>
<evidence type="ECO:0000256" key="2">
    <source>
        <dbReference type="ARBA" id="ARBA00007653"/>
    </source>
</evidence>
<dbReference type="OrthoDB" id="3329at2759"/>
<dbReference type="Pfam" id="PF01134">
    <property type="entry name" value="GIDA"/>
    <property type="match status" value="1"/>
</dbReference>
<dbReference type="NCBIfam" id="TIGR00136">
    <property type="entry name" value="mnmG_gidA"/>
    <property type="match status" value="1"/>
</dbReference>
<evidence type="ECO:0000313" key="7">
    <source>
        <dbReference type="Proteomes" id="UP000677054"/>
    </source>
</evidence>
<feature type="domain" description="tRNA uridine 5-carboxymethylaminomethyl modification enzyme C-terminal subdomain" evidence="5">
    <location>
        <begin position="568"/>
        <end position="640"/>
    </location>
</feature>
<dbReference type="InterPro" id="IPR020595">
    <property type="entry name" value="MnmG-rel_CS"/>
</dbReference>
<dbReference type="AlphaFoldDB" id="A0A7R8X4E0"/>
<proteinExistence type="inferred from homology"/>
<dbReference type="PANTHER" id="PTHR11806:SF0">
    <property type="entry name" value="PROTEIN MTO1 HOMOLOG, MITOCHONDRIAL"/>
    <property type="match status" value="1"/>
</dbReference>
<dbReference type="HAMAP" id="MF_00129">
    <property type="entry name" value="MnmG_GidA"/>
    <property type="match status" value="1"/>
</dbReference>
<comment type="similarity">
    <text evidence="2">Belongs to the MnmG family.</text>
</comment>
<reference evidence="6" key="1">
    <citation type="submission" date="2020-11" db="EMBL/GenBank/DDBJ databases">
        <authorList>
            <person name="Tran Van P."/>
        </authorList>
    </citation>
    <scope>NUCLEOTIDE SEQUENCE</scope>
</reference>